<dbReference type="Gene3D" id="2.130.10.10">
    <property type="entry name" value="YVTN repeat-like/Quinoprotein amine dehydrogenase"/>
    <property type="match status" value="2"/>
</dbReference>
<dbReference type="EMBL" id="JTDE01021624">
    <property type="protein sequence ID" value="KAF7232689.1"/>
    <property type="molecule type" value="Genomic_DNA"/>
</dbReference>
<keyword evidence="6" id="KW-0862">Zinc</keyword>
<comment type="similarity">
    <text evidence="1">Belongs to the WD repeat WDR24 family.</text>
</comment>
<protein>
    <recommendedName>
        <fullName evidence="7">GATOR2 complex protein WDR24</fullName>
    </recommendedName>
</protein>
<keyword evidence="12" id="KW-1185">Reference proteome</keyword>
<keyword evidence="4" id="KW-0677">Repeat</keyword>
<feature type="domain" description="WDR59/RTC1-like RING zinc finger" evidence="10">
    <location>
        <begin position="1100"/>
        <end position="1149"/>
    </location>
</feature>
<dbReference type="CDD" id="cd16693">
    <property type="entry name" value="mRING-H2-C3H3C2_WDR24"/>
    <property type="match status" value="1"/>
</dbReference>
<feature type="compositionally biased region" description="Polar residues" evidence="9">
    <location>
        <begin position="503"/>
        <end position="523"/>
    </location>
</feature>
<accession>A0A8S9Y9J9</accession>
<feature type="region of interest" description="Disordered" evidence="9">
    <location>
        <begin position="799"/>
        <end position="831"/>
    </location>
</feature>
<evidence type="ECO:0000256" key="8">
    <source>
        <dbReference type="PROSITE-ProRule" id="PRU00221"/>
    </source>
</evidence>
<feature type="compositionally biased region" description="Low complexity" evidence="9">
    <location>
        <begin position="651"/>
        <end position="670"/>
    </location>
</feature>
<dbReference type="GO" id="GO:0005829">
    <property type="term" value="C:cytosol"/>
    <property type="evidence" value="ECO:0007669"/>
    <property type="project" value="TreeGrafter"/>
</dbReference>
<dbReference type="AlphaFoldDB" id="A0A8S9Y9J9"/>
<keyword evidence="3" id="KW-0479">Metal-binding</keyword>
<feature type="non-terminal residue" evidence="11">
    <location>
        <position position="1"/>
    </location>
</feature>
<feature type="region of interest" description="Disordered" evidence="9">
    <location>
        <begin position="979"/>
        <end position="1046"/>
    </location>
</feature>
<reference evidence="11" key="1">
    <citation type="submission" date="2019-07" db="EMBL/GenBank/DDBJ databases">
        <title>Annotation for the trematode Paragonimus miyazaki's.</title>
        <authorList>
            <person name="Choi Y.-J."/>
        </authorList>
    </citation>
    <scope>NUCLEOTIDE SEQUENCE</scope>
    <source>
        <strain evidence="11">Japan</strain>
    </source>
</reference>
<feature type="compositionally biased region" description="Basic residues" evidence="9">
    <location>
        <begin position="805"/>
        <end position="814"/>
    </location>
</feature>
<dbReference type="InterPro" id="IPR015943">
    <property type="entry name" value="WD40/YVTN_repeat-like_dom_sf"/>
</dbReference>
<sequence>FFIQPIIELSSVCFSSSLAVLATGSTSGAITLWDVGPAIIQQKCFTGHSRSIHCINFHPTNPWELVTASQDGTLRTFDTREPNPSNNPRIFIQRSTLPSPVRDVVYSPRNSYLFAAAQENGTVSVWDTRQQGRPYWAFQGHSCSIATLDWHPNWLGGGRNWLATAGSGDHLIKVWNFNQVASGQSGCPSVIYTVRTSNVSRVRWRPGFVTQLVSSCNQTFDLSAYLWDLNRPYLPYAAFEEHTGIVTSISWSPSETDYFYTVGRDGLLIRHCVADGLRPAESASPVALSFSVRGQLAHAVSRDRVLASQPPPYVDETNLITQSPFYRALRSSSSLLNGNNNLSSTQLGEGPPGFYAAPSADVPGPLSSLPSNLPPMGSTQSAELFVTQAQSLLYLFEPSIEFLRHADWLNCDTALVPDLIIALAKHYEFVGPSVDRVFAHNAAVALRFGQSFLMQFWSLLRSIYGSVPNTSDRRKLSARSTSGGTKPILDSEHPASDAPINQKAVQNSPITHTSNALGSTTSRTTELRNTHVVHSGLRLRDLLLAIGVESCVDLPSASSTVLPDGTNGTCASLDVPYATTSDLSKNAQLTADSVPFTMEFGALGSIQDVTTVAKRPDVSQLAVDDSVEPDDTAAVSSTIPIGDGLGGGRRLSGTCRRGNSSSKLSRSPSSTYVTPHGLAMSASSAHTCDSLGEPVDFLFHFPQQPTIVDEASQDVTIARPVGSKNLVDEENDPTVKNLDLICALGAPDDPVLLESTCLPDEAFQIRHPMDQHHLPTSVDSRDVSQKETKVTDSIQLTDRWNSKTRSSKSKSRTRRYAETIGRSNGRQKKSSVIPRAMNQARLSAANSPSDRSVHLLAPFSTSFGPTRHTVDPSVLAGLGTVHLPDATPLIVQWFQELVETGHVQTVCTALLALGPERLRLTEWITEARVESWFTAYLELLSRFRLWTVCARIIRQCGNSKGGVDSLQCSKEIRRAMTMQGATRPLLTRPSGEPDLDLRKMSYGGTITESKSDGLTRTRWKSGSGTPGVSSVAGSLTSSGAPNPTTRALAPDVSTVNQASTTLVIHCGRCSKRLVANEATQRITGHAGWACSRHTSTAETANASCALCHLTVRGLFVWCRGCSHGGHLEHMQEWLSRRSECPAGCGHRCEYG</sequence>
<keyword evidence="5" id="KW-0863">Zinc-finger</keyword>
<proteinExistence type="inferred from homology"/>
<dbReference type="Pfam" id="PF00400">
    <property type="entry name" value="WD40"/>
    <property type="match status" value="2"/>
</dbReference>
<dbReference type="OrthoDB" id="60955at2759"/>
<dbReference type="InterPro" id="IPR049566">
    <property type="entry name" value="WDR59_RTC1-like_RING_Znf"/>
</dbReference>
<dbReference type="GO" id="GO:1904263">
    <property type="term" value="P:positive regulation of TORC1 signaling"/>
    <property type="evidence" value="ECO:0007669"/>
    <property type="project" value="TreeGrafter"/>
</dbReference>
<evidence type="ECO:0000313" key="12">
    <source>
        <dbReference type="Proteomes" id="UP000822476"/>
    </source>
</evidence>
<dbReference type="GO" id="GO:0005774">
    <property type="term" value="C:vacuolar membrane"/>
    <property type="evidence" value="ECO:0007669"/>
    <property type="project" value="TreeGrafter"/>
</dbReference>
<evidence type="ECO:0000256" key="9">
    <source>
        <dbReference type="SAM" id="MobiDB-lite"/>
    </source>
</evidence>
<name>A0A8S9Y9J9_9TREM</name>
<dbReference type="PROSITE" id="PS50082">
    <property type="entry name" value="WD_REPEATS_2"/>
    <property type="match status" value="2"/>
</dbReference>
<dbReference type="InterPro" id="IPR036322">
    <property type="entry name" value="WD40_repeat_dom_sf"/>
</dbReference>
<keyword evidence="2 8" id="KW-0853">WD repeat</keyword>
<feature type="region of interest" description="Disordered" evidence="9">
    <location>
        <begin position="772"/>
        <end position="791"/>
    </location>
</feature>
<dbReference type="PROSITE" id="PS00678">
    <property type="entry name" value="WD_REPEATS_1"/>
    <property type="match status" value="1"/>
</dbReference>
<dbReference type="InterPro" id="IPR001680">
    <property type="entry name" value="WD40_rpt"/>
</dbReference>
<dbReference type="InterPro" id="IPR037590">
    <property type="entry name" value="WDR24"/>
</dbReference>
<feature type="region of interest" description="Disordered" evidence="9">
    <location>
        <begin position="629"/>
        <end position="672"/>
    </location>
</feature>
<dbReference type="PANTHER" id="PTHR46200:SF1">
    <property type="entry name" value="GATOR COMPLEX PROTEIN WDR24"/>
    <property type="match status" value="1"/>
</dbReference>
<evidence type="ECO:0000256" key="4">
    <source>
        <dbReference type="ARBA" id="ARBA00022737"/>
    </source>
</evidence>
<comment type="caution">
    <text evidence="11">The sequence shown here is derived from an EMBL/GenBank/DDBJ whole genome shotgun (WGS) entry which is preliminary data.</text>
</comment>
<organism evidence="11 12">
    <name type="scientific">Paragonimus skrjabini miyazakii</name>
    <dbReference type="NCBI Taxonomy" id="59628"/>
    <lineage>
        <taxon>Eukaryota</taxon>
        <taxon>Metazoa</taxon>
        <taxon>Spiralia</taxon>
        <taxon>Lophotrochozoa</taxon>
        <taxon>Platyhelminthes</taxon>
        <taxon>Trematoda</taxon>
        <taxon>Digenea</taxon>
        <taxon>Plagiorchiida</taxon>
        <taxon>Troglotremata</taxon>
        <taxon>Troglotrematidae</taxon>
        <taxon>Paragonimus</taxon>
    </lineage>
</organism>
<gene>
    <name evidence="11" type="ORF">EG68_08447</name>
</gene>
<evidence type="ECO:0000256" key="3">
    <source>
        <dbReference type="ARBA" id="ARBA00022723"/>
    </source>
</evidence>
<feature type="compositionally biased region" description="Basic and acidic residues" evidence="9">
    <location>
        <begin position="772"/>
        <end position="790"/>
    </location>
</feature>
<evidence type="ECO:0000256" key="6">
    <source>
        <dbReference type="ARBA" id="ARBA00022833"/>
    </source>
</evidence>
<evidence type="ECO:0000256" key="7">
    <source>
        <dbReference type="ARBA" id="ARBA00040269"/>
    </source>
</evidence>
<dbReference type="Proteomes" id="UP000822476">
    <property type="component" value="Unassembled WGS sequence"/>
</dbReference>
<dbReference type="GO" id="GO:0008270">
    <property type="term" value="F:zinc ion binding"/>
    <property type="evidence" value="ECO:0007669"/>
    <property type="project" value="UniProtKB-KW"/>
</dbReference>
<evidence type="ECO:0000259" key="10">
    <source>
        <dbReference type="Pfam" id="PF17120"/>
    </source>
</evidence>
<evidence type="ECO:0000256" key="1">
    <source>
        <dbReference type="ARBA" id="ARBA00008134"/>
    </source>
</evidence>
<evidence type="ECO:0000256" key="5">
    <source>
        <dbReference type="ARBA" id="ARBA00022771"/>
    </source>
</evidence>
<dbReference type="SMART" id="SM00320">
    <property type="entry name" value="WD40"/>
    <property type="match status" value="6"/>
</dbReference>
<dbReference type="PANTHER" id="PTHR46200">
    <property type="entry name" value="GATOR COMPLEX PROTEIN WDR24"/>
    <property type="match status" value="1"/>
</dbReference>
<dbReference type="Pfam" id="PF17120">
    <property type="entry name" value="zf-RING_16"/>
    <property type="match status" value="1"/>
</dbReference>
<dbReference type="GO" id="GO:0016239">
    <property type="term" value="P:positive regulation of macroautophagy"/>
    <property type="evidence" value="ECO:0007669"/>
    <property type="project" value="TreeGrafter"/>
</dbReference>
<dbReference type="InterPro" id="IPR019775">
    <property type="entry name" value="WD40_repeat_CS"/>
</dbReference>
<dbReference type="GO" id="GO:0061700">
    <property type="term" value="C:GATOR2 complex"/>
    <property type="evidence" value="ECO:0007669"/>
    <property type="project" value="TreeGrafter"/>
</dbReference>
<dbReference type="SUPFAM" id="SSF50978">
    <property type="entry name" value="WD40 repeat-like"/>
    <property type="match status" value="1"/>
</dbReference>
<feature type="compositionally biased region" description="Polar residues" evidence="9">
    <location>
        <begin position="1016"/>
        <end position="1045"/>
    </location>
</feature>
<evidence type="ECO:0000313" key="11">
    <source>
        <dbReference type="EMBL" id="KAF7232689.1"/>
    </source>
</evidence>
<feature type="repeat" description="WD" evidence="8">
    <location>
        <begin position="45"/>
        <end position="87"/>
    </location>
</feature>
<evidence type="ECO:0000256" key="2">
    <source>
        <dbReference type="ARBA" id="ARBA00022574"/>
    </source>
</evidence>
<feature type="repeat" description="WD" evidence="8">
    <location>
        <begin position="138"/>
        <end position="178"/>
    </location>
</feature>
<feature type="region of interest" description="Disordered" evidence="9">
    <location>
        <begin position="469"/>
        <end position="523"/>
    </location>
</feature>